<evidence type="ECO:0000313" key="2">
    <source>
        <dbReference type="Proteomes" id="UP000504636"/>
    </source>
</evidence>
<proteinExistence type="predicted"/>
<dbReference type="Proteomes" id="UP000504636">
    <property type="component" value="Unplaced"/>
</dbReference>
<keyword evidence="2" id="KW-1185">Reference proteome</keyword>
<sequence>MIGAGTLRRSMVEEQEYHRFFMALLRWKPMSLCLLVDANQSNSTGFPTWVPRWNRPGCTAWISEKCIYETTQGGIYSCVKRHGLPLLNVDNMTLSVFGCFLDQVTCAIDVLKMDTPNADFGLVVAFLEWMSRAQLLVDSQFLSSGEEFENVLKQLLPVGIQDPPMSNNITKPLKAWLGIIFGYANEYLPPRKYSEQTTPHSDHVFRIFDQIRQVPDALACHQALVEHMCGKIALFVTKQGRIGAGSIGIKDNDTIHRISGVPLPMVLRKEGFAREYQVVGPARIRDEKHQHIWRYKFRRMDLV</sequence>
<dbReference type="AlphaFoldDB" id="A0A6A6YEX0"/>
<evidence type="ECO:0000313" key="3">
    <source>
        <dbReference type="RefSeq" id="XP_033574340.1"/>
    </source>
</evidence>
<reference evidence="3" key="3">
    <citation type="submission" date="2025-04" db="UniProtKB">
        <authorList>
            <consortium name="RefSeq"/>
        </authorList>
    </citation>
    <scope>IDENTIFICATION</scope>
    <source>
        <strain evidence="3">CBS 304.34</strain>
    </source>
</reference>
<evidence type="ECO:0008006" key="4">
    <source>
        <dbReference type="Google" id="ProtNLM"/>
    </source>
</evidence>
<reference evidence="1 3" key="1">
    <citation type="journal article" date="2020" name="Stud. Mycol.">
        <title>101 Dothideomycetes genomes: a test case for predicting lifestyles and emergence of pathogens.</title>
        <authorList>
            <person name="Haridas S."/>
            <person name="Albert R."/>
            <person name="Binder M."/>
            <person name="Bloem J."/>
            <person name="Labutti K."/>
            <person name="Salamov A."/>
            <person name="Andreopoulos B."/>
            <person name="Baker S."/>
            <person name="Barry K."/>
            <person name="Bills G."/>
            <person name="Bluhm B."/>
            <person name="Cannon C."/>
            <person name="Castanera R."/>
            <person name="Culley D."/>
            <person name="Daum C."/>
            <person name="Ezra D."/>
            <person name="Gonzalez J."/>
            <person name="Henrissat B."/>
            <person name="Kuo A."/>
            <person name="Liang C."/>
            <person name="Lipzen A."/>
            <person name="Lutzoni F."/>
            <person name="Magnuson J."/>
            <person name="Mondo S."/>
            <person name="Nolan M."/>
            <person name="Ohm R."/>
            <person name="Pangilinan J."/>
            <person name="Park H.-J."/>
            <person name="Ramirez L."/>
            <person name="Alfaro M."/>
            <person name="Sun H."/>
            <person name="Tritt A."/>
            <person name="Yoshinaga Y."/>
            <person name="Zwiers L.-H."/>
            <person name="Turgeon B."/>
            <person name="Goodwin S."/>
            <person name="Spatafora J."/>
            <person name="Crous P."/>
            <person name="Grigoriev I."/>
        </authorList>
    </citation>
    <scope>NUCLEOTIDE SEQUENCE</scope>
    <source>
        <strain evidence="1 3">CBS 304.34</strain>
    </source>
</reference>
<gene>
    <name evidence="1 3" type="ORF">BDZ99DRAFT_478863</name>
</gene>
<dbReference type="RefSeq" id="XP_033574340.1">
    <property type="nucleotide sequence ID" value="XM_033722196.1"/>
</dbReference>
<dbReference type="EMBL" id="MU003705">
    <property type="protein sequence ID" value="KAF2807376.1"/>
    <property type="molecule type" value="Genomic_DNA"/>
</dbReference>
<reference evidence="3" key="2">
    <citation type="submission" date="2020-04" db="EMBL/GenBank/DDBJ databases">
        <authorList>
            <consortium name="NCBI Genome Project"/>
        </authorList>
    </citation>
    <scope>NUCLEOTIDE SEQUENCE</scope>
    <source>
        <strain evidence="3">CBS 304.34</strain>
    </source>
</reference>
<protein>
    <recommendedName>
        <fullName evidence="4">Heterokaryon incompatibility domain-containing protein</fullName>
    </recommendedName>
</protein>
<organism evidence="1">
    <name type="scientific">Mytilinidion resinicola</name>
    <dbReference type="NCBI Taxonomy" id="574789"/>
    <lineage>
        <taxon>Eukaryota</taxon>
        <taxon>Fungi</taxon>
        <taxon>Dikarya</taxon>
        <taxon>Ascomycota</taxon>
        <taxon>Pezizomycotina</taxon>
        <taxon>Dothideomycetes</taxon>
        <taxon>Pleosporomycetidae</taxon>
        <taxon>Mytilinidiales</taxon>
        <taxon>Mytilinidiaceae</taxon>
        <taxon>Mytilinidion</taxon>
    </lineage>
</organism>
<accession>A0A6A6YEX0</accession>
<evidence type="ECO:0000313" key="1">
    <source>
        <dbReference type="EMBL" id="KAF2807376.1"/>
    </source>
</evidence>
<dbReference type="GeneID" id="54463089"/>
<name>A0A6A6YEX0_9PEZI</name>